<proteinExistence type="predicted"/>
<accession>A0A812IHU1</accession>
<evidence type="ECO:0008006" key="3">
    <source>
        <dbReference type="Google" id="ProtNLM"/>
    </source>
</evidence>
<evidence type="ECO:0000313" key="2">
    <source>
        <dbReference type="Proteomes" id="UP000604046"/>
    </source>
</evidence>
<keyword evidence="2" id="KW-1185">Reference proteome</keyword>
<dbReference type="AlphaFoldDB" id="A0A812IHU1"/>
<gene>
    <name evidence="1" type="ORF">SNAT2548_LOCUS4078</name>
</gene>
<sequence>MAISSAWQLSRCIRRGFARPRLFLLRGLSLKQEDAPLTTVTLGVRNRMLQTMLPGRPRHPAKSCCTNILDVLLKAETRHLFHVDKFHAQTAGKGYQGFRTRVAPLRGDALASAVVAAFRDDNGRISLQPALLPPRGLAPSLGCAVDVGASVDDLQLFASSGGVLWLLYSSEEGLAHIRAVRGLGPWRMSLQVSPDVVLSAGVTKVTGVAVDLMTPHALYAVLLYEVQSQEAATTPLTLTRVARLEDPSSTPVLGEEQVLNEGPILFPDLVALSDGRVACSFVDARRPSASSTLRLGRIGGWPEDEVLEEGSTWALLSWGEMVGAGTTPARLAAFGVDGPLLAVSATSARWLHAWGRLVALGPSEAVAGRVGSSTWPVALHRDEVAMLLPVAGDPGAVHQVNLEWPCFLPQDTTGFVTTSCLASTVPVLQKDCRVSCADGYIVEGQGPQAICPLPPEAAFFRLSGCHPQPCTAPQGILNAAEDACASGWAIPHGGTCKTMCAPGFTPTVAALQCQVGVFQPATFSCKAACCEEQPEDNTTSCVALPPQGLPCAAPLGVGLAKDPSCREGFQIPIGQRCRPACLEGYEPTVAVLRCNASGTGELSPATFRCQRIIANSSGSEENNGPDGGESAGLFLVHAELRLDIFPVSLNTPASVLAELPVARAALRAASSADALRGAAAAALRTPEEQVAVVLHGQGSNISRRLAESEEVLSNLTLYSLFLGQSNATEAVLQIQELVAGGSPALLFEALHAKGEDG</sequence>
<protein>
    <recommendedName>
        <fullName evidence="3">Sushi domain-containing protein</fullName>
    </recommendedName>
</protein>
<evidence type="ECO:0000313" key="1">
    <source>
        <dbReference type="EMBL" id="CAE7033876.1"/>
    </source>
</evidence>
<organism evidence="1 2">
    <name type="scientific">Symbiodinium natans</name>
    <dbReference type="NCBI Taxonomy" id="878477"/>
    <lineage>
        <taxon>Eukaryota</taxon>
        <taxon>Sar</taxon>
        <taxon>Alveolata</taxon>
        <taxon>Dinophyceae</taxon>
        <taxon>Suessiales</taxon>
        <taxon>Symbiodiniaceae</taxon>
        <taxon>Symbiodinium</taxon>
    </lineage>
</organism>
<name>A0A812IHU1_9DINO</name>
<comment type="caution">
    <text evidence="1">The sequence shown here is derived from an EMBL/GenBank/DDBJ whole genome shotgun (WGS) entry which is preliminary data.</text>
</comment>
<dbReference type="Proteomes" id="UP000604046">
    <property type="component" value="Unassembled WGS sequence"/>
</dbReference>
<reference evidence="1" key="1">
    <citation type="submission" date="2021-02" db="EMBL/GenBank/DDBJ databases">
        <authorList>
            <person name="Dougan E. K."/>
            <person name="Rhodes N."/>
            <person name="Thang M."/>
            <person name="Chan C."/>
        </authorList>
    </citation>
    <scope>NUCLEOTIDE SEQUENCE</scope>
</reference>
<dbReference type="OrthoDB" id="435130at2759"/>
<dbReference type="EMBL" id="CAJNDS010000247">
    <property type="protein sequence ID" value="CAE7033876.1"/>
    <property type="molecule type" value="Genomic_DNA"/>
</dbReference>